<keyword evidence="2" id="KW-1185">Reference proteome</keyword>
<organism evidence="1 2">
    <name type="scientific">Dreissena polymorpha</name>
    <name type="common">Zebra mussel</name>
    <name type="synonym">Mytilus polymorpha</name>
    <dbReference type="NCBI Taxonomy" id="45954"/>
    <lineage>
        <taxon>Eukaryota</taxon>
        <taxon>Metazoa</taxon>
        <taxon>Spiralia</taxon>
        <taxon>Lophotrochozoa</taxon>
        <taxon>Mollusca</taxon>
        <taxon>Bivalvia</taxon>
        <taxon>Autobranchia</taxon>
        <taxon>Heteroconchia</taxon>
        <taxon>Euheterodonta</taxon>
        <taxon>Imparidentia</taxon>
        <taxon>Neoheterodontei</taxon>
        <taxon>Myida</taxon>
        <taxon>Dreissenoidea</taxon>
        <taxon>Dreissenidae</taxon>
        <taxon>Dreissena</taxon>
    </lineage>
</organism>
<dbReference type="EMBL" id="JAIWYP010000002">
    <property type="protein sequence ID" value="KAH3864174.1"/>
    <property type="molecule type" value="Genomic_DNA"/>
</dbReference>
<reference evidence="1" key="1">
    <citation type="journal article" date="2019" name="bioRxiv">
        <title>The Genome of the Zebra Mussel, Dreissena polymorpha: A Resource for Invasive Species Research.</title>
        <authorList>
            <person name="McCartney M.A."/>
            <person name="Auch B."/>
            <person name="Kono T."/>
            <person name="Mallez S."/>
            <person name="Zhang Y."/>
            <person name="Obille A."/>
            <person name="Becker A."/>
            <person name="Abrahante J.E."/>
            <person name="Garbe J."/>
            <person name="Badalamenti J.P."/>
            <person name="Herman A."/>
            <person name="Mangelson H."/>
            <person name="Liachko I."/>
            <person name="Sullivan S."/>
            <person name="Sone E.D."/>
            <person name="Koren S."/>
            <person name="Silverstein K.A.T."/>
            <person name="Beckman K.B."/>
            <person name="Gohl D.M."/>
        </authorList>
    </citation>
    <scope>NUCLEOTIDE SEQUENCE</scope>
    <source>
        <strain evidence="1">Duluth1</strain>
        <tissue evidence="1">Whole animal</tissue>
    </source>
</reference>
<reference evidence="1" key="2">
    <citation type="submission" date="2020-11" db="EMBL/GenBank/DDBJ databases">
        <authorList>
            <person name="McCartney M.A."/>
            <person name="Auch B."/>
            <person name="Kono T."/>
            <person name="Mallez S."/>
            <person name="Becker A."/>
            <person name="Gohl D.M."/>
            <person name="Silverstein K.A.T."/>
            <person name="Koren S."/>
            <person name="Bechman K.B."/>
            <person name="Herman A."/>
            <person name="Abrahante J.E."/>
            <person name="Garbe J."/>
        </authorList>
    </citation>
    <scope>NUCLEOTIDE SEQUENCE</scope>
    <source>
        <strain evidence="1">Duluth1</strain>
        <tissue evidence="1">Whole animal</tissue>
    </source>
</reference>
<proteinExistence type="predicted"/>
<sequence length="269" mass="31117">MGTIFELSPNIMETNLLTKFNDDLTNIRAFIRTNVLTQFNKDWTLNVPSREFTRFYYNHKKCPAPARHVFQRTGTILAISPDIIRINVLTKFHAGWTKNVTSRVQSWLYFSHIRKNATLPGGHIFRRTIFIFKLIQDIIITIVLKKFHEDWTINVTCIVLRRKSAQLLSGMFFNRSEPLSNSSKKSFFNEDWMINVTSIVSTRKNATSLGDHVFQPIGAIFELFHNDRINVPSGVLTKKNVKDARRTKGDQNIIMSTWCSSELNNSCDI</sequence>
<dbReference type="AlphaFoldDB" id="A0A9D4LUR6"/>
<protein>
    <submittedName>
        <fullName evidence="1">Uncharacterized protein</fullName>
    </submittedName>
</protein>
<comment type="caution">
    <text evidence="1">The sequence shown here is derived from an EMBL/GenBank/DDBJ whole genome shotgun (WGS) entry which is preliminary data.</text>
</comment>
<gene>
    <name evidence="1" type="ORF">DPMN_027189</name>
</gene>
<accession>A0A9D4LUR6</accession>
<evidence type="ECO:0000313" key="1">
    <source>
        <dbReference type="EMBL" id="KAH3864174.1"/>
    </source>
</evidence>
<dbReference type="Proteomes" id="UP000828390">
    <property type="component" value="Unassembled WGS sequence"/>
</dbReference>
<evidence type="ECO:0000313" key="2">
    <source>
        <dbReference type="Proteomes" id="UP000828390"/>
    </source>
</evidence>
<name>A0A9D4LUR6_DREPO</name>